<dbReference type="EMBL" id="CAADFJ010000418">
    <property type="protein sequence ID" value="VFK07404.1"/>
    <property type="molecule type" value="Genomic_DNA"/>
</dbReference>
<name>A0A450VRH2_9GAMM</name>
<dbReference type="AlphaFoldDB" id="A0A450VRH2"/>
<proteinExistence type="predicted"/>
<evidence type="ECO:0000256" key="1">
    <source>
        <dbReference type="SAM" id="MobiDB-lite"/>
    </source>
</evidence>
<sequence>MEGEALAVRGEQGVAAERGDQPVQGQGVPRHRRQRVAGVSRSEPPVSLLSCWGLAPACGRRLDPSHALGEKPIGDRLRGQEGAEVQEGRALRHRLRHPVEGEGKGPGHRSLGLALFGGVFQQRGAMRPEAFQIPPHRGPGLGHVAPGLFQGQRQAAQLRHQFRQGVRVHRVPVVLQ</sequence>
<feature type="region of interest" description="Disordered" evidence="1">
    <location>
        <begin position="1"/>
        <end position="40"/>
    </location>
</feature>
<gene>
    <name evidence="2" type="ORF">BECKH772C_GA0070978_104182</name>
</gene>
<evidence type="ECO:0000313" key="2">
    <source>
        <dbReference type="EMBL" id="VFK07404.1"/>
    </source>
</evidence>
<protein>
    <submittedName>
        <fullName evidence="2">Uncharacterized protein</fullName>
    </submittedName>
</protein>
<accession>A0A450VRH2</accession>
<organism evidence="2">
    <name type="scientific">Candidatus Kentrum eta</name>
    <dbReference type="NCBI Taxonomy" id="2126337"/>
    <lineage>
        <taxon>Bacteria</taxon>
        <taxon>Pseudomonadati</taxon>
        <taxon>Pseudomonadota</taxon>
        <taxon>Gammaproteobacteria</taxon>
        <taxon>Candidatus Kentrum</taxon>
    </lineage>
</organism>
<feature type="region of interest" description="Disordered" evidence="1">
    <location>
        <begin position="69"/>
        <end position="89"/>
    </location>
</feature>
<reference evidence="2" key="1">
    <citation type="submission" date="2019-02" db="EMBL/GenBank/DDBJ databases">
        <authorList>
            <person name="Gruber-Vodicka R. H."/>
            <person name="Seah K. B. B."/>
        </authorList>
    </citation>
    <scope>NUCLEOTIDE SEQUENCE</scope>
    <source>
        <strain evidence="2">BECK_SA2B12</strain>
    </source>
</reference>